<dbReference type="InterPro" id="IPR016187">
    <property type="entry name" value="CTDL_fold"/>
</dbReference>
<evidence type="ECO:0000313" key="2">
    <source>
        <dbReference type="Proteomes" id="UP001153148"/>
    </source>
</evidence>
<accession>A0ABN7PEC2</accession>
<organism evidence="1 2">
    <name type="scientific">Timema podura</name>
    <name type="common">Walking stick</name>
    <dbReference type="NCBI Taxonomy" id="61482"/>
    <lineage>
        <taxon>Eukaryota</taxon>
        <taxon>Metazoa</taxon>
        <taxon>Ecdysozoa</taxon>
        <taxon>Arthropoda</taxon>
        <taxon>Hexapoda</taxon>
        <taxon>Insecta</taxon>
        <taxon>Pterygota</taxon>
        <taxon>Neoptera</taxon>
        <taxon>Polyneoptera</taxon>
        <taxon>Phasmatodea</taxon>
        <taxon>Timematodea</taxon>
        <taxon>Timematoidea</taxon>
        <taxon>Timematidae</taxon>
        <taxon>Timema</taxon>
    </lineage>
</organism>
<comment type="caution">
    <text evidence="1">The sequence shown here is derived from an EMBL/GenBank/DDBJ whole genome shotgun (WGS) entry which is preliminary data.</text>
</comment>
<evidence type="ECO:0000313" key="1">
    <source>
        <dbReference type="EMBL" id="CAG2066134.1"/>
    </source>
</evidence>
<feature type="non-terminal residue" evidence="1">
    <location>
        <position position="1"/>
    </location>
</feature>
<dbReference type="InterPro" id="IPR016186">
    <property type="entry name" value="C-type_lectin-like/link_sf"/>
</dbReference>
<proteinExistence type="predicted"/>
<name>A0ABN7PEC2_TIMPD</name>
<protein>
    <recommendedName>
        <fullName evidence="3">C-type lectin domain-containing protein</fullName>
    </recommendedName>
</protein>
<keyword evidence="2" id="KW-1185">Reference proteome</keyword>
<reference evidence="1" key="1">
    <citation type="submission" date="2021-03" db="EMBL/GenBank/DDBJ databases">
        <authorList>
            <person name="Tran Van P."/>
        </authorList>
    </citation>
    <scope>NUCLEOTIDE SEQUENCE</scope>
</reference>
<dbReference type="EMBL" id="CAJPIN010050739">
    <property type="protein sequence ID" value="CAG2066134.1"/>
    <property type="molecule type" value="Genomic_DNA"/>
</dbReference>
<evidence type="ECO:0008006" key="3">
    <source>
        <dbReference type="Google" id="ProtNLM"/>
    </source>
</evidence>
<dbReference type="Gene3D" id="3.10.100.10">
    <property type="entry name" value="Mannose-Binding Protein A, subunit A"/>
    <property type="match status" value="1"/>
</dbReference>
<dbReference type="SUPFAM" id="SSF56436">
    <property type="entry name" value="C-type lectin-like"/>
    <property type="match status" value="1"/>
</dbReference>
<dbReference type="Proteomes" id="UP001153148">
    <property type="component" value="Unassembled WGS sequence"/>
</dbReference>
<gene>
    <name evidence="1" type="ORF">TPAB3V08_LOCUS13077</name>
</gene>
<sequence>EIDHVWLGGKLVNDEWMWVYNNSVIPPADESGYPPWCDNEKIPDMGCLNMDRQNHLTPLLYGLECNVTQGVICVQEAVEHSFRMVKDDFVVEIALANITNINASWITANKFCKEEVGYLLTNLNEEQLKQVASAAVLPSARLHCSYKTASLLQRLPCRPIYRYSCHYH</sequence>